<dbReference type="InterPro" id="IPR026444">
    <property type="entry name" value="Secre_tail"/>
</dbReference>
<name>A0A4Q9YTQ0_9FLAO</name>
<evidence type="ECO:0000256" key="1">
    <source>
        <dbReference type="ARBA" id="ARBA00022729"/>
    </source>
</evidence>
<dbReference type="Proteomes" id="UP000293300">
    <property type="component" value="Unassembled WGS sequence"/>
</dbReference>
<evidence type="ECO:0000259" key="3">
    <source>
        <dbReference type="Pfam" id="PF18962"/>
    </source>
</evidence>
<dbReference type="InterPro" id="IPR015943">
    <property type="entry name" value="WD40/YVTN_repeat-like_dom_sf"/>
</dbReference>
<proteinExistence type="predicted"/>
<keyword evidence="1 2" id="KW-0732">Signal</keyword>
<evidence type="ECO:0000256" key="2">
    <source>
        <dbReference type="SAM" id="SignalP"/>
    </source>
</evidence>
<dbReference type="AlphaFoldDB" id="A0A4Q9YTQ0"/>
<evidence type="ECO:0000313" key="6">
    <source>
        <dbReference type="Proteomes" id="UP000293300"/>
    </source>
</evidence>
<feature type="domain" description="Secretion system C-terminal sorting" evidence="3">
    <location>
        <begin position="327"/>
        <end position="395"/>
    </location>
</feature>
<keyword evidence="6" id="KW-1185">Reference proteome</keyword>
<reference evidence="5 6" key="1">
    <citation type="submission" date="2019-02" db="EMBL/GenBank/DDBJ databases">
        <title>Flavobacterium sp. RD-2-33 isolated from forest soil.</title>
        <authorList>
            <person name="Chaudhary D.K."/>
        </authorList>
    </citation>
    <scope>NUCLEOTIDE SEQUENCE [LARGE SCALE GENOMIC DNA]</scope>
    <source>
        <strain evidence="5 6">RD-2-33</strain>
    </source>
</reference>
<accession>A0A4Q9YTQ0</accession>
<gene>
    <name evidence="5" type="ORF">EZL74_10115</name>
</gene>
<feature type="chain" id="PRO_5020723054" evidence="2">
    <location>
        <begin position="23"/>
        <end position="396"/>
    </location>
</feature>
<dbReference type="OrthoDB" id="1489153at2"/>
<evidence type="ECO:0000259" key="4">
    <source>
        <dbReference type="Pfam" id="PF25852"/>
    </source>
</evidence>
<dbReference type="EMBL" id="SJPE01000012">
    <property type="protein sequence ID" value="TBX67005.1"/>
    <property type="molecule type" value="Genomic_DNA"/>
</dbReference>
<protein>
    <submittedName>
        <fullName evidence="5">T9SS type A sorting domain-containing protein</fullName>
    </submittedName>
</protein>
<organism evidence="5 6">
    <name type="scientific">Flavobacterium silvisoli</name>
    <dbReference type="NCBI Taxonomy" id="2529433"/>
    <lineage>
        <taxon>Bacteria</taxon>
        <taxon>Pseudomonadati</taxon>
        <taxon>Bacteroidota</taxon>
        <taxon>Flavobacteriia</taxon>
        <taxon>Flavobacteriales</taxon>
        <taxon>Flavobacteriaceae</taxon>
        <taxon>Flavobacterium</taxon>
    </lineage>
</organism>
<sequence length="396" mass="44320">MNRLLTKITLGFSLLILTHVDAQEWTPVASLPHREFTAIQNLDGRMYAASENKLYTSADGNNWQVESIHPVIITPTCITLFNNTLYVGTLSDGVYYRSTATGSQWQHALMGLHISTFIVHEGRLHLCSQGSGVWRNISGTWNNMTYDLPTYSYNVNKIVSLNGKLYAFAGANGTFYRFNPETSKWVEDYYLNGYAPGLSADDAVNQNGTIFMARGNRLLRTDDGGDTWVSDANGLINGINRFLYQGAQFMYSLTLDATTNYTYFQKRNNTALSQSTWSSYNELLPFYTYGLDEFKDNLYVATNEGVFFKKMESLGIENPQLRSDISIYPNPSSNGIITIASNSIIEKIDVYDLGGRLIQSQNGNSVNETLTLNSKGIFLVKLLTNSQIVTQKVIVP</sequence>
<feature type="domain" description="DUF6242" evidence="4">
    <location>
        <begin position="20"/>
        <end position="108"/>
    </location>
</feature>
<dbReference type="InterPro" id="IPR058667">
    <property type="entry name" value="DUF6242_C"/>
</dbReference>
<feature type="signal peptide" evidence="2">
    <location>
        <begin position="1"/>
        <end position="22"/>
    </location>
</feature>
<dbReference type="RefSeq" id="WP_131476493.1">
    <property type="nucleotide sequence ID" value="NZ_SJPE01000012.1"/>
</dbReference>
<dbReference type="Pfam" id="PF25852">
    <property type="entry name" value="DUF6242_C"/>
    <property type="match status" value="1"/>
</dbReference>
<dbReference type="Pfam" id="PF18962">
    <property type="entry name" value="Por_Secre_tail"/>
    <property type="match status" value="1"/>
</dbReference>
<comment type="caution">
    <text evidence="5">The sequence shown here is derived from an EMBL/GenBank/DDBJ whole genome shotgun (WGS) entry which is preliminary data.</text>
</comment>
<dbReference type="NCBIfam" id="TIGR04183">
    <property type="entry name" value="Por_Secre_tail"/>
    <property type="match status" value="1"/>
</dbReference>
<dbReference type="SUPFAM" id="SSF110296">
    <property type="entry name" value="Oligoxyloglucan reducing end-specific cellobiohydrolase"/>
    <property type="match status" value="2"/>
</dbReference>
<evidence type="ECO:0000313" key="5">
    <source>
        <dbReference type="EMBL" id="TBX67005.1"/>
    </source>
</evidence>
<dbReference type="Gene3D" id="2.130.10.10">
    <property type="entry name" value="YVTN repeat-like/Quinoprotein amine dehydrogenase"/>
    <property type="match status" value="1"/>
</dbReference>